<dbReference type="SMART" id="SM00327">
    <property type="entry name" value="VWA"/>
    <property type="match status" value="1"/>
</dbReference>
<dbReference type="OrthoDB" id="4318225at2"/>
<organism evidence="4 5">
    <name type="scientific">Streptomyces gardneri</name>
    <dbReference type="NCBI Taxonomy" id="66892"/>
    <lineage>
        <taxon>Bacteria</taxon>
        <taxon>Bacillati</taxon>
        <taxon>Actinomycetota</taxon>
        <taxon>Actinomycetes</taxon>
        <taxon>Kitasatosporales</taxon>
        <taxon>Streptomycetaceae</taxon>
        <taxon>Streptomyces</taxon>
    </lineage>
</organism>
<accession>A0A4Y3RGA9</accession>
<feature type="region of interest" description="Disordered" evidence="1">
    <location>
        <begin position="405"/>
        <end position="426"/>
    </location>
</feature>
<evidence type="ECO:0000256" key="2">
    <source>
        <dbReference type="SAM" id="Phobius"/>
    </source>
</evidence>
<feature type="domain" description="VWFA" evidence="3">
    <location>
        <begin position="65"/>
        <end position="252"/>
    </location>
</feature>
<name>A0A4Y3RGA9_9ACTN</name>
<dbReference type="EMBL" id="BJMN01000008">
    <property type="protein sequence ID" value="GEB55713.1"/>
    <property type="molecule type" value="Genomic_DNA"/>
</dbReference>
<dbReference type="AlphaFoldDB" id="A0A4Y3RGA9"/>
<reference evidence="4 5" key="1">
    <citation type="submission" date="2019-06" db="EMBL/GenBank/DDBJ databases">
        <title>Whole genome shotgun sequence of Streptomyces gardneri NBRC 12865.</title>
        <authorList>
            <person name="Hosoyama A."/>
            <person name="Uohara A."/>
            <person name="Ohji S."/>
            <person name="Ichikawa N."/>
        </authorList>
    </citation>
    <scope>NUCLEOTIDE SEQUENCE [LARGE SCALE GENOMIC DNA]</scope>
    <source>
        <strain evidence="4 5">NBRC 12865</strain>
    </source>
</reference>
<feature type="compositionally biased region" description="Low complexity" evidence="1">
    <location>
        <begin position="588"/>
        <end position="603"/>
    </location>
</feature>
<evidence type="ECO:0000259" key="3">
    <source>
        <dbReference type="PROSITE" id="PS50234"/>
    </source>
</evidence>
<dbReference type="InterPro" id="IPR002035">
    <property type="entry name" value="VWF_A"/>
</dbReference>
<evidence type="ECO:0000313" key="4">
    <source>
        <dbReference type="EMBL" id="GEB55713.1"/>
    </source>
</evidence>
<keyword evidence="2" id="KW-0812">Transmembrane</keyword>
<feature type="transmembrane region" description="Helical" evidence="2">
    <location>
        <begin position="628"/>
        <end position="649"/>
    </location>
</feature>
<evidence type="ECO:0000313" key="5">
    <source>
        <dbReference type="Proteomes" id="UP000315226"/>
    </source>
</evidence>
<dbReference type="PROSITE" id="PS50234">
    <property type="entry name" value="VWFA"/>
    <property type="match status" value="1"/>
</dbReference>
<dbReference type="SUPFAM" id="SSF53300">
    <property type="entry name" value="vWA-like"/>
    <property type="match status" value="1"/>
</dbReference>
<comment type="caution">
    <text evidence="4">The sequence shown here is derived from an EMBL/GenBank/DDBJ whole genome shotgun (WGS) entry which is preliminary data.</text>
</comment>
<feature type="region of interest" description="Disordered" evidence="1">
    <location>
        <begin position="582"/>
        <end position="615"/>
    </location>
</feature>
<gene>
    <name evidence="4" type="ORF">SGA01_13180</name>
</gene>
<protein>
    <recommendedName>
        <fullName evidence="3">VWFA domain-containing protein</fullName>
    </recommendedName>
</protein>
<keyword evidence="2" id="KW-1133">Transmembrane helix</keyword>
<dbReference type="PANTHER" id="PTHR10579">
    <property type="entry name" value="CALCIUM-ACTIVATED CHLORIDE CHANNEL REGULATOR"/>
    <property type="match status" value="1"/>
</dbReference>
<evidence type="ECO:0000256" key="1">
    <source>
        <dbReference type="SAM" id="MobiDB-lite"/>
    </source>
</evidence>
<keyword evidence="5" id="KW-1185">Reference proteome</keyword>
<sequence length="654" mass="68650">MPVTWQVRAKGSDRRHLQEITFMHPRPRRRRVLAAVSVLLLGALLSPSATASASPAAPGTPEPARMDLVLDLSGSMNKSDAGGQTRLAAAKQAVTRIIDTAPEQAPLGLRVYGATYLGKDKKQGCADTQQVLPVTAMDRAARADAKKRVAGFKAVGFTPIGVSLREAAKDLGTSGKRRIVLVSDGDDTCAPPPPCEVARELKAQGVDLAVDVVGFRTPSSARAQLKCIADVTDGSYADADDADSLTDTLGTLFRKAWRTYHATGKPVVGSLNGCQDAPLVTPGQYLDKFTGGRNLYYKVKKRTDQRLQVSATAVAEEGYERGSIIVVAAGPAGDGEPRDWLREFDQSMGWANIISTGGRSTPGAGNEKPAPDDTGCIMVENKVTRSGDKAMPVELLVGIADKTTQSAGARTPKPRTGTYAEGGFSFNSATPIGPGTHRQSIAVGEAPFWRVELKAGQKLTVKAGVDIPEDFPHSATTGWGVTVYNAQRESTMCNEDNDATELFAGRTGHIERVCGPWEITEQGDTQSPDPNGYDVPGTYYIQAQVAEPDEKAKGIVVPISLTVDVSGTPTSGNSPVFFFGDDVADAQGPSPSGENGSGNAEEGATGDKGAAGGATVAAEDEDSLVGELALPIGIGAGVLLLVGIGFYTVRRRRA</sequence>
<dbReference type="PANTHER" id="PTHR10579:SF43">
    <property type="entry name" value="ZINC FINGER (C3HC4-TYPE RING FINGER) FAMILY PROTEIN"/>
    <property type="match status" value="1"/>
</dbReference>
<dbReference type="InterPro" id="IPR036465">
    <property type="entry name" value="vWFA_dom_sf"/>
</dbReference>
<keyword evidence="2" id="KW-0472">Membrane</keyword>
<proteinExistence type="predicted"/>
<dbReference type="Gene3D" id="3.40.50.410">
    <property type="entry name" value="von Willebrand factor, type A domain"/>
    <property type="match status" value="1"/>
</dbReference>
<dbReference type="Proteomes" id="UP000315226">
    <property type="component" value="Unassembled WGS sequence"/>
</dbReference>
<dbReference type="InterPro" id="IPR051266">
    <property type="entry name" value="CLCR"/>
</dbReference>
<dbReference type="RefSeq" id="WP_141294226.1">
    <property type="nucleotide sequence ID" value="NZ_BJMN01000008.1"/>
</dbReference>